<dbReference type="InterPro" id="IPR014012">
    <property type="entry name" value="HSA_dom"/>
</dbReference>
<evidence type="ECO:0000313" key="9">
    <source>
        <dbReference type="EMBL" id="CAH7681679.1"/>
    </source>
</evidence>
<dbReference type="Proteomes" id="UP001153365">
    <property type="component" value="Unassembled WGS sequence"/>
</dbReference>
<feature type="region of interest" description="Disordered" evidence="6">
    <location>
        <begin position="1073"/>
        <end position="1125"/>
    </location>
</feature>
<gene>
    <name evidence="9" type="ORF">PPACK8108_LOCUS14316</name>
</gene>
<dbReference type="InterPro" id="IPR001005">
    <property type="entry name" value="SANT/Myb"/>
</dbReference>
<comment type="subcellular location">
    <subcellularLocation>
        <location evidence="1">Nucleus</location>
    </subcellularLocation>
</comment>
<sequence>MIYRLARKTTLNQRASKENYRSLLTELFWAIEGIQNFGQVGSGTHPSPGVESEDEEVRLLEFIYRFTLGGHSPHDLDISIPVDIPKNGISLEAQIEAFEVSSALCPNNDKEPIYEAGDMDVDMGEDLDKVAKVEASGTGEEVTGTRVPPKVADAPRGRPSDREDGAPSPEHKPPEEVKKLSPSAQVAAHLSSPPLAETTPGLVRRNNNLNHSSAITYSNPDGLKPHSPHHSSKSPTENPLPSRAIKPSTDRVKLLISDGVVKSSRTSLYVSPDYAQTLPPLPVHVINSRLLAAQAVVGVPSKPARRQGARSGLWVGSGGSEITKLGIRAQYSGVKSVLRKVDYHRNPNQPEVPRLNNILTSADWKMTRAIEIVERLKASRAWSYSQLKKPRTPSVPKAHWDHLLDEMVDFRQERRWKIATAFRLARQIVAWHASDSIGRKKLQITTSSKAIKKIPSNPDLVASKLEAHFEPELQSITSPDPQDKSISRISLELHTSNPSRPILSTDSTPGAEVDKSSVNTERNQSVPQDARRIFQQIKRYRIPIYETDPYETMIDPATLSLEGLCPPSNNYIMEHCKLNKLFGDLPLFGDLDTRSEKRADESSLYHGRITRVAPHLDSKPLLVSTLQPSRNYSRVQWRNLEPLAVEDYRDTSEPRADTGHHLSHLFAGRKTKEQKESNLDGKPLPPRSSCTLNRIEHLKWEPQEEELLGQICHAYGFNWKLVADILNSNSSRSMSDRLTPRDCYDCWMRLYPPSGETSVPGSQSVPLKSTDSHNSATPLAIASTSDSAELANNNLMNDDSVKRTTEEVTLFPNKRSARETALQCVSQRVKEKRAAAAPKLLPTDQPLQINLNSHETHTQPLRPYMSPLEMSALKAERDRQTQAALEMAKRQQQVQHESLLHQARVAAAAQIPIRATSVNISGPSSSNSPSRAVSQSVLPKVSQARNGAIPAVTIHRQTTTNHSRYPSRTPASHSSHNRVVSSPGPANSQEASPPENLSAVTSSTGAQPPILPQIPAIPQGFQNINSSPQSSPGPSAMNQTPRSGSPRNSSTLPNATLSHGLTQAQVTQYLHQHLQAQQHQHHAAEQHQAHLLQQHQAQPLQQLQQRQPQATPFTQQKPSVPPDRS</sequence>
<keyword evidence="10" id="KW-1185">Reference proteome</keyword>
<feature type="compositionally biased region" description="Polar residues" evidence="6">
    <location>
        <begin position="496"/>
        <end position="508"/>
    </location>
</feature>
<dbReference type="CDD" id="cd00167">
    <property type="entry name" value="SANT"/>
    <property type="match status" value="1"/>
</dbReference>
<feature type="compositionally biased region" description="Low complexity" evidence="6">
    <location>
        <begin position="1089"/>
        <end position="1110"/>
    </location>
</feature>
<feature type="region of interest" description="Disordered" evidence="6">
    <location>
        <begin position="755"/>
        <end position="774"/>
    </location>
</feature>
<dbReference type="Pfam" id="PF07529">
    <property type="entry name" value="HSA"/>
    <property type="match status" value="1"/>
</dbReference>
<protein>
    <recommendedName>
        <fullName evidence="5">Vacuolar import and degradation protein 21</fullName>
    </recommendedName>
</protein>
<evidence type="ECO:0000256" key="3">
    <source>
        <dbReference type="ARBA" id="ARBA00023242"/>
    </source>
</evidence>
<feature type="compositionally biased region" description="Polar residues" evidence="6">
    <location>
        <begin position="516"/>
        <end position="527"/>
    </location>
</feature>
<feature type="compositionally biased region" description="Polar residues" evidence="6">
    <location>
        <begin position="205"/>
        <end position="219"/>
    </location>
</feature>
<name>A0AAV0B610_PHAPC</name>
<proteinExistence type="predicted"/>
<feature type="region of interest" description="Disordered" evidence="6">
    <location>
        <begin position="496"/>
        <end position="528"/>
    </location>
</feature>
<comment type="function">
    <text evidence="4">Component of the NuA4 histone acetyltransferase complex which is involved in transcriptional activation of selected genes principally by acetylation of nucleosomal histone H4 and H2A. The NuA4 complex is also involved in DNA repair.</text>
</comment>
<dbReference type="GO" id="GO:0006325">
    <property type="term" value="P:chromatin organization"/>
    <property type="evidence" value="ECO:0007669"/>
    <property type="project" value="UniProtKB-KW"/>
</dbReference>
<feature type="compositionally biased region" description="Basic and acidic residues" evidence="6">
    <location>
        <begin position="153"/>
        <end position="179"/>
    </location>
</feature>
<evidence type="ECO:0000256" key="1">
    <source>
        <dbReference type="ARBA" id="ARBA00004123"/>
    </source>
</evidence>
<evidence type="ECO:0000256" key="6">
    <source>
        <dbReference type="SAM" id="MobiDB-lite"/>
    </source>
</evidence>
<comment type="caution">
    <text evidence="9">The sequence shown here is derived from an EMBL/GenBank/DDBJ whole genome shotgun (WGS) entry which is preliminary data.</text>
</comment>
<accession>A0AAV0B610</accession>
<dbReference type="EMBL" id="CALTRL010003676">
    <property type="protein sequence ID" value="CAH7681679.1"/>
    <property type="molecule type" value="Genomic_DNA"/>
</dbReference>
<evidence type="ECO:0000256" key="2">
    <source>
        <dbReference type="ARBA" id="ARBA00022853"/>
    </source>
</evidence>
<feature type="compositionally biased region" description="Polar residues" evidence="6">
    <location>
        <begin position="955"/>
        <end position="991"/>
    </location>
</feature>
<reference evidence="9" key="1">
    <citation type="submission" date="2022-06" db="EMBL/GenBank/DDBJ databases">
        <authorList>
            <consortium name="SYNGENTA / RWTH Aachen University"/>
        </authorList>
    </citation>
    <scope>NUCLEOTIDE SEQUENCE</scope>
</reference>
<dbReference type="GO" id="GO:0035267">
    <property type="term" value="C:NuA4 histone acetyltransferase complex"/>
    <property type="evidence" value="ECO:0007669"/>
    <property type="project" value="TreeGrafter"/>
</dbReference>
<dbReference type="PANTHER" id="PTHR46459:SF1">
    <property type="entry name" value="E1A-BINDING PROTEIN P400"/>
    <property type="match status" value="1"/>
</dbReference>
<feature type="compositionally biased region" description="Polar residues" evidence="6">
    <location>
        <begin position="1020"/>
        <end position="1055"/>
    </location>
</feature>
<evidence type="ECO:0000256" key="5">
    <source>
        <dbReference type="ARBA" id="ARBA00029670"/>
    </source>
</evidence>
<feature type="domain" description="HSA" evidence="8">
    <location>
        <begin position="387"/>
        <end position="456"/>
    </location>
</feature>
<dbReference type="PROSITE" id="PS51204">
    <property type="entry name" value="HSA"/>
    <property type="match status" value="1"/>
</dbReference>
<dbReference type="GO" id="GO:0003682">
    <property type="term" value="F:chromatin binding"/>
    <property type="evidence" value="ECO:0007669"/>
    <property type="project" value="TreeGrafter"/>
</dbReference>
<feature type="region of interest" description="Disordered" evidence="6">
    <location>
        <begin position="919"/>
        <end position="1055"/>
    </location>
</feature>
<evidence type="ECO:0000313" key="10">
    <source>
        <dbReference type="Proteomes" id="UP001153365"/>
    </source>
</evidence>
<dbReference type="PANTHER" id="PTHR46459">
    <property type="entry name" value="E1A-BINDING PROTEIN P400-RELATED"/>
    <property type="match status" value="1"/>
</dbReference>
<organism evidence="9 10">
    <name type="scientific">Phakopsora pachyrhizi</name>
    <name type="common">Asian soybean rust disease fungus</name>
    <dbReference type="NCBI Taxonomy" id="170000"/>
    <lineage>
        <taxon>Eukaryota</taxon>
        <taxon>Fungi</taxon>
        <taxon>Dikarya</taxon>
        <taxon>Basidiomycota</taxon>
        <taxon>Pucciniomycotina</taxon>
        <taxon>Pucciniomycetes</taxon>
        <taxon>Pucciniales</taxon>
        <taxon>Phakopsoraceae</taxon>
        <taxon>Phakopsora</taxon>
    </lineage>
</organism>
<keyword evidence="3" id="KW-0539">Nucleus</keyword>
<dbReference type="GO" id="GO:0005634">
    <property type="term" value="C:nucleus"/>
    <property type="evidence" value="ECO:0007669"/>
    <property type="project" value="UniProtKB-SubCell"/>
</dbReference>
<feature type="compositionally biased region" description="Low complexity" evidence="6">
    <location>
        <begin position="919"/>
        <end position="936"/>
    </location>
</feature>
<evidence type="ECO:0000259" key="8">
    <source>
        <dbReference type="PROSITE" id="PS51204"/>
    </source>
</evidence>
<dbReference type="GO" id="GO:0006281">
    <property type="term" value="P:DNA repair"/>
    <property type="evidence" value="ECO:0007669"/>
    <property type="project" value="TreeGrafter"/>
</dbReference>
<dbReference type="PROSITE" id="PS50090">
    <property type="entry name" value="MYB_LIKE"/>
    <property type="match status" value="1"/>
</dbReference>
<evidence type="ECO:0000256" key="4">
    <source>
        <dbReference type="ARBA" id="ARBA00025178"/>
    </source>
</evidence>
<evidence type="ECO:0000259" key="7">
    <source>
        <dbReference type="PROSITE" id="PS50090"/>
    </source>
</evidence>
<keyword evidence="2" id="KW-0156">Chromatin regulator</keyword>
<feature type="domain" description="Myb-like" evidence="7">
    <location>
        <begin position="699"/>
        <end position="751"/>
    </location>
</feature>
<dbReference type="SMART" id="SM00717">
    <property type="entry name" value="SANT"/>
    <property type="match status" value="1"/>
</dbReference>
<feature type="region of interest" description="Disordered" evidence="6">
    <location>
        <begin position="134"/>
        <end position="249"/>
    </location>
</feature>
<dbReference type="AlphaFoldDB" id="A0AAV0B610"/>
<dbReference type="SMART" id="SM00573">
    <property type="entry name" value="HSA"/>
    <property type="match status" value="1"/>
</dbReference>